<keyword evidence="11" id="KW-1185">Reference proteome</keyword>
<dbReference type="Proteomes" id="UP001595979">
    <property type="component" value="Unassembled WGS sequence"/>
</dbReference>
<evidence type="ECO:0000313" key="11">
    <source>
        <dbReference type="Proteomes" id="UP001595979"/>
    </source>
</evidence>
<name>A0ABW1DPW1_9DEIO</name>
<keyword evidence="5 8" id="KW-0521">NADP</keyword>
<evidence type="ECO:0000256" key="5">
    <source>
        <dbReference type="ARBA" id="ARBA00022857"/>
    </source>
</evidence>
<dbReference type="InterPro" id="IPR052530">
    <property type="entry name" value="NAD(P)H_nitroreductase"/>
</dbReference>
<evidence type="ECO:0000256" key="6">
    <source>
        <dbReference type="ARBA" id="ARBA00023002"/>
    </source>
</evidence>
<dbReference type="PANTHER" id="PTHR43821">
    <property type="entry name" value="NAD(P)H NITROREDUCTASE YDJA-RELATED"/>
    <property type="match status" value="1"/>
</dbReference>
<dbReference type="Pfam" id="PF00881">
    <property type="entry name" value="Nitroreductase"/>
    <property type="match status" value="1"/>
</dbReference>
<dbReference type="EMBL" id="JBHSOH010000033">
    <property type="protein sequence ID" value="MFC5849879.1"/>
    <property type="molecule type" value="Genomic_DNA"/>
</dbReference>
<evidence type="ECO:0000259" key="9">
    <source>
        <dbReference type="Pfam" id="PF00881"/>
    </source>
</evidence>
<feature type="domain" description="Nitroreductase" evidence="9">
    <location>
        <begin position="18"/>
        <end position="179"/>
    </location>
</feature>
<dbReference type="PANTHER" id="PTHR43821:SF1">
    <property type="entry name" value="NAD(P)H NITROREDUCTASE YDJA-RELATED"/>
    <property type="match status" value="1"/>
</dbReference>
<dbReference type="InterPro" id="IPR029479">
    <property type="entry name" value="Nitroreductase"/>
</dbReference>
<evidence type="ECO:0000256" key="8">
    <source>
        <dbReference type="PIRNR" id="PIRNR000232"/>
    </source>
</evidence>
<keyword evidence="4 8" id="KW-0288">FMN</keyword>
<dbReference type="InterPro" id="IPR000415">
    <property type="entry name" value="Nitroreductase-like"/>
</dbReference>
<evidence type="ECO:0000313" key="10">
    <source>
        <dbReference type="EMBL" id="MFC5849879.1"/>
    </source>
</evidence>
<evidence type="ECO:0000256" key="1">
    <source>
        <dbReference type="ARBA" id="ARBA00001917"/>
    </source>
</evidence>
<keyword evidence="7 8" id="KW-0520">NAD</keyword>
<comment type="similarity">
    <text evidence="2 8">Belongs to the nitroreductase family.</text>
</comment>
<dbReference type="InterPro" id="IPR026021">
    <property type="entry name" value="YdjA-like"/>
</dbReference>
<dbReference type="CDD" id="cd02135">
    <property type="entry name" value="YdjA-like"/>
    <property type="match status" value="1"/>
</dbReference>
<dbReference type="PIRSF" id="PIRSF000232">
    <property type="entry name" value="YdjA"/>
    <property type="match status" value="1"/>
</dbReference>
<reference evidence="11" key="1">
    <citation type="journal article" date="2019" name="Int. J. Syst. Evol. Microbiol.">
        <title>The Global Catalogue of Microorganisms (GCM) 10K type strain sequencing project: providing services to taxonomists for standard genome sequencing and annotation.</title>
        <authorList>
            <consortium name="The Broad Institute Genomics Platform"/>
            <consortium name="The Broad Institute Genome Sequencing Center for Infectious Disease"/>
            <person name="Wu L."/>
            <person name="Ma J."/>
        </authorList>
    </citation>
    <scope>NUCLEOTIDE SEQUENCE [LARGE SCALE GENOMIC DNA]</scope>
    <source>
        <strain evidence="11">CGMCC 1.15053</strain>
    </source>
</reference>
<sequence>MTTPTPLDTLPLDTLSAIRERRTVDLPLLSPDPIDDQTLDTLLEAANWAPNHGRTEPWRFAVFTGEGRLKLADALAESLALSQGREEPAPEARETQRERQRLAPVWIVVAAQPAEKPKMPLHEEQWAAACAVQNLLLAARALGLGSKWISNVPSMHPHTARALGFPEDSTPLGMLYLGHVAGEWPAGKRGPAQDKVRWFRD</sequence>
<evidence type="ECO:0000256" key="7">
    <source>
        <dbReference type="ARBA" id="ARBA00023027"/>
    </source>
</evidence>
<evidence type="ECO:0000256" key="3">
    <source>
        <dbReference type="ARBA" id="ARBA00022630"/>
    </source>
</evidence>
<dbReference type="SUPFAM" id="SSF55469">
    <property type="entry name" value="FMN-dependent nitroreductase-like"/>
    <property type="match status" value="1"/>
</dbReference>
<dbReference type="RefSeq" id="WP_380051395.1">
    <property type="nucleotide sequence ID" value="NZ_JBHSOH010000033.1"/>
</dbReference>
<gene>
    <name evidence="10" type="ORF">ACFPQ6_16370</name>
</gene>
<comment type="caution">
    <text evidence="10">The sequence shown here is derived from an EMBL/GenBank/DDBJ whole genome shotgun (WGS) entry which is preliminary data.</text>
</comment>
<evidence type="ECO:0000256" key="4">
    <source>
        <dbReference type="ARBA" id="ARBA00022643"/>
    </source>
</evidence>
<comment type="cofactor">
    <cofactor evidence="1 8">
        <name>FMN</name>
        <dbReference type="ChEBI" id="CHEBI:58210"/>
    </cofactor>
</comment>
<dbReference type="Gene3D" id="3.40.109.10">
    <property type="entry name" value="NADH Oxidase"/>
    <property type="match status" value="1"/>
</dbReference>
<proteinExistence type="inferred from homology"/>
<organism evidence="10 11">
    <name type="scientific">Deinococcus petrolearius</name>
    <dbReference type="NCBI Taxonomy" id="1751295"/>
    <lineage>
        <taxon>Bacteria</taxon>
        <taxon>Thermotogati</taxon>
        <taxon>Deinococcota</taxon>
        <taxon>Deinococci</taxon>
        <taxon>Deinococcales</taxon>
        <taxon>Deinococcaceae</taxon>
        <taxon>Deinococcus</taxon>
    </lineage>
</organism>
<protein>
    <recommendedName>
        <fullName evidence="8">Putative NAD(P)H nitroreductase</fullName>
        <ecNumber evidence="8">1.-.-.-</ecNumber>
    </recommendedName>
</protein>
<dbReference type="EC" id="1.-.-.-" evidence="8"/>
<evidence type="ECO:0000256" key="2">
    <source>
        <dbReference type="ARBA" id="ARBA00007118"/>
    </source>
</evidence>
<keyword evidence="6 8" id="KW-0560">Oxidoreductase</keyword>
<accession>A0ABW1DPW1</accession>
<keyword evidence="3 8" id="KW-0285">Flavoprotein</keyword>